<gene>
    <name evidence="2" type="ORF">J4G43_027810</name>
    <name evidence="1" type="ORF">J4G43_29800</name>
</gene>
<accession>A0A939M8B4</accession>
<reference evidence="1" key="1">
    <citation type="submission" date="2021-03" db="EMBL/GenBank/DDBJ databases">
        <title>Whole Genome Sequence of Bradyrhizobium sp. Strain 144S4.</title>
        <authorList>
            <person name="Bromfield E.S.P."/>
            <person name="Cloutier S."/>
        </authorList>
    </citation>
    <scope>NUCLEOTIDE SEQUENCE [LARGE SCALE GENOMIC DNA]</scope>
    <source>
        <strain evidence="1">144S4</strain>
    </source>
</reference>
<dbReference type="EMBL" id="CP086136">
    <property type="protein sequence ID" value="UEM08580.1"/>
    <property type="molecule type" value="Genomic_DNA"/>
</dbReference>
<dbReference type="AlphaFoldDB" id="A0A939M8B4"/>
<protein>
    <submittedName>
        <fullName evidence="1">Uncharacterized protein</fullName>
    </submittedName>
</protein>
<evidence type="ECO:0000313" key="3">
    <source>
        <dbReference type="Proteomes" id="UP000664702"/>
    </source>
</evidence>
<reference evidence="2 3" key="2">
    <citation type="journal article" date="2022" name="Int. J. Syst. Evol. Microbiol.">
        <title>Strains of Bradyrhizobium barranii sp. nov. associated with legumes native to Canada are symbionts of soybeans and belong to different subspecies (subsp. barranii subsp. nov. and subsp. apii subsp. nov.) and symbiovars (sv. glycinearum and sv. septentrionale).</title>
        <authorList>
            <person name="Bromfield E.S.P."/>
            <person name="Cloutier S."/>
            <person name="Wasai-Hara S."/>
            <person name="Minamisawa K."/>
        </authorList>
    </citation>
    <scope>NUCLEOTIDE SEQUENCE [LARGE SCALE GENOMIC DNA]</scope>
    <source>
        <strain evidence="2 3">144S4</strain>
    </source>
</reference>
<dbReference type="Proteomes" id="UP000664702">
    <property type="component" value="Chromosome"/>
</dbReference>
<dbReference type="RefSeq" id="WP_208086916.1">
    <property type="nucleotide sequence ID" value="NZ_CP086136.1"/>
</dbReference>
<evidence type="ECO:0000313" key="1">
    <source>
        <dbReference type="EMBL" id="MBO1864944.1"/>
    </source>
</evidence>
<evidence type="ECO:0000313" key="2">
    <source>
        <dbReference type="EMBL" id="UEM08580.1"/>
    </source>
</evidence>
<name>A0A939M8B4_9BRAD</name>
<dbReference type="KEGG" id="bban:J4G43_027810"/>
<proteinExistence type="predicted"/>
<sequence>MTTPMRPISEAMREKVKQSAADLAEAWAKSGDTLEHYDRRAMDELRDLIEIRIMAVLSSKRGEGLRA</sequence>
<organism evidence="1">
    <name type="scientific">Bradyrhizobium barranii subsp. barranii</name>
    <dbReference type="NCBI Taxonomy" id="2823807"/>
    <lineage>
        <taxon>Bacteria</taxon>
        <taxon>Pseudomonadati</taxon>
        <taxon>Pseudomonadota</taxon>
        <taxon>Alphaproteobacteria</taxon>
        <taxon>Hyphomicrobiales</taxon>
        <taxon>Nitrobacteraceae</taxon>
        <taxon>Bradyrhizobium</taxon>
        <taxon>Bradyrhizobium barranii</taxon>
    </lineage>
</organism>
<dbReference type="EMBL" id="JAGEMI010000001">
    <property type="protein sequence ID" value="MBO1864944.1"/>
    <property type="molecule type" value="Genomic_DNA"/>
</dbReference>